<reference evidence="1" key="1">
    <citation type="submission" date="2020-02" db="EMBL/GenBank/DDBJ databases">
        <authorList>
            <person name="Meier V. D."/>
        </authorList>
    </citation>
    <scope>NUCLEOTIDE SEQUENCE</scope>
    <source>
        <strain evidence="1">AVDCRST_MAG56</strain>
    </source>
</reference>
<protein>
    <submittedName>
        <fullName evidence="1">Uncharacterized protein</fullName>
    </submittedName>
</protein>
<name>A0A6J4KUG4_9SPHI</name>
<evidence type="ECO:0000313" key="1">
    <source>
        <dbReference type="EMBL" id="CAA9314312.1"/>
    </source>
</evidence>
<proteinExistence type="predicted"/>
<sequence length="417" mass="42096">MFSRSRKAPLPMRTCRSAPDGKAFGGVIVTAFPFTATASSATAMDCRAVVPRKIVRLPDPFRTASLNVMTSGAAGDTPVALLAGSRLATEGAFTSATVKAQSAALVRPPKGLLNRSRKAPGATCTLSSASEGKAAGVTVTVLPDTTTAAEPTAIVCSGVPPRYTTRLPVPLRTGSLKLRTSRALKATPVAPLSGERSVRTGAMRSATVKRQAVGTVMPANPLPDASVKVPAASCTCSTAPASKSASGLMVTALPCTVTASSVASRICTMVLPRKIVMLPLPFRTGSLKVTTREALAATSTALLAGERAVAAGGVTSATEKAQVTASPMPAKALPEGSRKAPGGICTLTAAPEGSAAGGSTITTDPVTATPVPVTARVWSTVLPCRITMLPPPLRTGSLKVITRLPLGDTPTAPVAGA</sequence>
<gene>
    <name evidence="1" type="ORF">AVDCRST_MAG56-6528</name>
</gene>
<organism evidence="1">
    <name type="scientific">uncultured Cytophagales bacterium</name>
    <dbReference type="NCBI Taxonomy" id="158755"/>
    <lineage>
        <taxon>Bacteria</taxon>
        <taxon>Pseudomonadati</taxon>
        <taxon>Bacteroidota</taxon>
        <taxon>Sphingobacteriia</taxon>
        <taxon>Sphingobacteriales</taxon>
        <taxon>environmental samples</taxon>
    </lineage>
</organism>
<dbReference type="AlphaFoldDB" id="A0A6J4KUG4"/>
<accession>A0A6J4KUG4</accession>
<dbReference type="EMBL" id="CADCTQ010000537">
    <property type="protein sequence ID" value="CAA9314312.1"/>
    <property type="molecule type" value="Genomic_DNA"/>
</dbReference>